<dbReference type="AlphaFoldDB" id="A0A1Y1VBA7"/>
<dbReference type="EMBL" id="MCFH01000021">
    <property type="protein sequence ID" value="ORX50354.1"/>
    <property type="molecule type" value="Genomic_DNA"/>
</dbReference>
<evidence type="ECO:0000256" key="3">
    <source>
        <dbReference type="ARBA" id="ARBA00022833"/>
    </source>
</evidence>
<keyword evidence="2 4" id="KW-0863">Zinc-finger</keyword>
<evidence type="ECO:0000313" key="8">
    <source>
        <dbReference type="Proteomes" id="UP000193719"/>
    </source>
</evidence>
<dbReference type="STRING" id="1754191.A0A1Y1VBA7"/>
<evidence type="ECO:0000256" key="1">
    <source>
        <dbReference type="ARBA" id="ARBA00022723"/>
    </source>
</evidence>
<feature type="domain" description="SET" evidence="5">
    <location>
        <begin position="12"/>
        <end position="241"/>
    </location>
</feature>
<dbReference type="Gene3D" id="6.10.140.2220">
    <property type="match status" value="1"/>
</dbReference>
<sequence>MDDFSIIKNINEKLAIKNSKSKRRKVIALKNLKKGSLILQEKALASNIEKESLDKYCNYCYQIKKTKLYRCSGCHCSYYCSKECQKKAYKYHKSECKFIKEHPKSAINHCRLMNQILLRINENAKDKETFNELIDHNQEYIERNKGEISNEMKEYASAEKFFSGYEGSLDSFIEKINKVNCNVLGIFDGYLNYYASGLFLQFSNINHDCHPNCTIYFRGNTVFLKALKDITKDEEITINYCSLYDTCRMRQKYLNEIYYFKCSCSRCSKYNNNLYLDPSEGILCQTEGCDGYISHVEFNSCPKCHQKLPQEIENKVNKIINKIDHIPQTMNIGSRRIT</sequence>
<dbReference type="GO" id="GO:0005634">
    <property type="term" value="C:nucleus"/>
    <property type="evidence" value="ECO:0007669"/>
    <property type="project" value="TreeGrafter"/>
</dbReference>
<reference evidence="7 8" key="1">
    <citation type="submission" date="2016-08" db="EMBL/GenBank/DDBJ databases">
        <title>Genomes of anaerobic fungi encode conserved fungal cellulosomes for biomass hydrolysis.</title>
        <authorList>
            <consortium name="DOE Joint Genome Institute"/>
            <person name="Haitjema C.H."/>
            <person name="Gilmore S.P."/>
            <person name="Henske J.K."/>
            <person name="Solomon K.V."/>
            <person name="De Groot R."/>
            <person name="Kuo A."/>
            <person name="Mondo S.J."/>
            <person name="Salamov A.A."/>
            <person name="Labutti K."/>
            <person name="Zhao Z."/>
            <person name="Chiniquy J."/>
            <person name="Barry K."/>
            <person name="Brewer H.M."/>
            <person name="Purvine S.O."/>
            <person name="Wright A.T."/>
            <person name="Boxma B."/>
            <person name="Van Alen T."/>
            <person name="Hackstein J.H."/>
            <person name="Baker S.E."/>
            <person name="Grigoriev I.V."/>
            <person name="O'Malley M.A."/>
        </authorList>
    </citation>
    <scope>NUCLEOTIDE SEQUENCE [LARGE SCALE GENOMIC DNA]</scope>
    <source>
        <strain evidence="8">finn</strain>
    </source>
</reference>
<dbReference type="PANTHER" id="PTHR12197">
    <property type="entry name" value="HISTONE-LYSINE N-METHYLTRANSFERASE SMYD"/>
    <property type="match status" value="1"/>
</dbReference>
<dbReference type="Proteomes" id="UP000193719">
    <property type="component" value="Unassembled WGS sequence"/>
</dbReference>
<dbReference type="Pfam" id="PF01753">
    <property type="entry name" value="zf-MYND"/>
    <property type="match status" value="1"/>
</dbReference>
<dbReference type="InterPro" id="IPR002893">
    <property type="entry name" value="Znf_MYND"/>
</dbReference>
<dbReference type="InterPro" id="IPR001214">
    <property type="entry name" value="SET_dom"/>
</dbReference>
<protein>
    <submittedName>
        <fullName evidence="7">SET domain-containing protein</fullName>
    </submittedName>
</protein>
<dbReference type="Gene3D" id="2.170.270.10">
    <property type="entry name" value="SET domain"/>
    <property type="match status" value="1"/>
</dbReference>
<dbReference type="Gene3D" id="1.10.220.160">
    <property type="match status" value="1"/>
</dbReference>
<organism evidence="7 8">
    <name type="scientific">Piromyces finnis</name>
    <dbReference type="NCBI Taxonomy" id="1754191"/>
    <lineage>
        <taxon>Eukaryota</taxon>
        <taxon>Fungi</taxon>
        <taxon>Fungi incertae sedis</taxon>
        <taxon>Chytridiomycota</taxon>
        <taxon>Chytridiomycota incertae sedis</taxon>
        <taxon>Neocallimastigomycetes</taxon>
        <taxon>Neocallimastigales</taxon>
        <taxon>Neocallimastigaceae</taxon>
        <taxon>Piromyces</taxon>
    </lineage>
</organism>
<dbReference type="PROSITE" id="PS50865">
    <property type="entry name" value="ZF_MYND_2"/>
    <property type="match status" value="1"/>
</dbReference>
<proteinExistence type="predicted"/>
<evidence type="ECO:0000256" key="2">
    <source>
        <dbReference type="ARBA" id="ARBA00022771"/>
    </source>
</evidence>
<dbReference type="PANTHER" id="PTHR12197:SF251">
    <property type="entry name" value="EG:BACR7C10.4 PROTEIN"/>
    <property type="match status" value="1"/>
</dbReference>
<comment type="caution">
    <text evidence="7">The sequence shown here is derived from an EMBL/GenBank/DDBJ whole genome shotgun (WGS) entry which is preliminary data.</text>
</comment>
<reference evidence="7 8" key="2">
    <citation type="submission" date="2016-08" db="EMBL/GenBank/DDBJ databases">
        <title>Pervasive Adenine N6-methylation of Active Genes in Fungi.</title>
        <authorList>
            <consortium name="DOE Joint Genome Institute"/>
            <person name="Mondo S.J."/>
            <person name="Dannebaum R.O."/>
            <person name="Kuo R.C."/>
            <person name="Labutti K."/>
            <person name="Haridas S."/>
            <person name="Kuo A."/>
            <person name="Salamov A."/>
            <person name="Ahrendt S.R."/>
            <person name="Lipzen A."/>
            <person name="Sullivan W."/>
            <person name="Andreopoulos W.B."/>
            <person name="Clum A."/>
            <person name="Lindquist E."/>
            <person name="Daum C."/>
            <person name="Ramamoorthy G.K."/>
            <person name="Gryganskyi A."/>
            <person name="Culley D."/>
            <person name="Magnuson J.K."/>
            <person name="James T.Y."/>
            <person name="O'Malley M.A."/>
            <person name="Stajich J.E."/>
            <person name="Spatafora J.W."/>
            <person name="Visel A."/>
            <person name="Grigoriev I.V."/>
        </authorList>
    </citation>
    <scope>NUCLEOTIDE SEQUENCE [LARGE SCALE GENOMIC DNA]</scope>
    <source>
        <strain evidence="8">finn</strain>
    </source>
</reference>
<feature type="domain" description="MYND-type" evidence="6">
    <location>
        <begin position="57"/>
        <end position="96"/>
    </location>
</feature>
<dbReference type="SUPFAM" id="SSF82199">
    <property type="entry name" value="SET domain"/>
    <property type="match status" value="1"/>
</dbReference>
<evidence type="ECO:0000313" key="7">
    <source>
        <dbReference type="EMBL" id="ORX50354.1"/>
    </source>
</evidence>
<keyword evidence="1" id="KW-0479">Metal-binding</keyword>
<name>A0A1Y1VBA7_9FUNG</name>
<dbReference type="PROSITE" id="PS01360">
    <property type="entry name" value="ZF_MYND_1"/>
    <property type="match status" value="1"/>
</dbReference>
<accession>A0A1Y1VBA7</accession>
<dbReference type="SUPFAM" id="SSF144232">
    <property type="entry name" value="HIT/MYND zinc finger-like"/>
    <property type="match status" value="1"/>
</dbReference>
<evidence type="ECO:0000256" key="4">
    <source>
        <dbReference type="PROSITE-ProRule" id="PRU00134"/>
    </source>
</evidence>
<dbReference type="OrthoDB" id="2141642at2759"/>
<dbReference type="GO" id="GO:0008270">
    <property type="term" value="F:zinc ion binding"/>
    <property type="evidence" value="ECO:0007669"/>
    <property type="project" value="UniProtKB-KW"/>
</dbReference>
<dbReference type="Pfam" id="PF00856">
    <property type="entry name" value="SET"/>
    <property type="match status" value="1"/>
</dbReference>
<dbReference type="SMART" id="SM00317">
    <property type="entry name" value="SET"/>
    <property type="match status" value="1"/>
</dbReference>
<dbReference type="PROSITE" id="PS50280">
    <property type="entry name" value="SET"/>
    <property type="match status" value="1"/>
</dbReference>
<dbReference type="InterPro" id="IPR050869">
    <property type="entry name" value="H3K4_H4K5_MeTrfase"/>
</dbReference>
<dbReference type="InterPro" id="IPR046341">
    <property type="entry name" value="SET_dom_sf"/>
</dbReference>
<evidence type="ECO:0000259" key="5">
    <source>
        <dbReference type="PROSITE" id="PS50280"/>
    </source>
</evidence>
<evidence type="ECO:0000259" key="6">
    <source>
        <dbReference type="PROSITE" id="PS50865"/>
    </source>
</evidence>
<gene>
    <name evidence="7" type="ORF">BCR36DRAFT_59083</name>
</gene>
<keyword evidence="8" id="KW-1185">Reference proteome</keyword>
<keyword evidence="3" id="KW-0862">Zinc</keyword>